<proteinExistence type="predicted"/>
<organism evidence="1 2">
    <name type="scientific">Kineothrix sedimenti</name>
    <dbReference type="NCBI Taxonomy" id="3123317"/>
    <lineage>
        <taxon>Bacteria</taxon>
        <taxon>Bacillati</taxon>
        <taxon>Bacillota</taxon>
        <taxon>Clostridia</taxon>
        <taxon>Lachnospirales</taxon>
        <taxon>Lachnospiraceae</taxon>
        <taxon>Kineothrix</taxon>
    </lineage>
</organism>
<gene>
    <name evidence="1" type="ORF">V6984_09315</name>
</gene>
<dbReference type="Gene3D" id="1.10.3210.10">
    <property type="entry name" value="Hypothetical protein af1432"/>
    <property type="match status" value="1"/>
</dbReference>
<keyword evidence="2" id="KW-1185">Reference proteome</keyword>
<name>A0ABZ3F0B4_9FIRM</name>
<dbReference type="EMBL" id="CP146256">
    <property type="protein sequence ID" value="XAH75936.1"/>
    <property type="molecule type" value="Genomic_DNA"/>
</dbReference>
<reference evidence="1 2" key="1">
    <citation type="submission" date="2024-02" db="EMBL/GenBank/DDBJ databases">
        <title>Bacterial strain from lacustrine sediment.</title>
        <authorList>
            <person name="Petit C."/>
            <person name="Fadhlaoui K."/>
        </authorList>
    </citation>
    <scope>NUCLEOTIDE SEQUENCE [LARGE SCALE GENOMIC DNA]</scope>
    <source>
        <strain evidence="1 2">IPX-CK</strain>
    </source>
</reference>
<evidence type="ECO:0000313" key="2">
    <source>
        <dbReference type="Proteomes" id="UP001451571"/>
    </source>
</evidence>
<dbReference type="SUPFAM" id="SSF109604">
    <property type="entry name" value="HD-domain/PDEase-like"/>
    <property type="match status" value="1"/>
</dbReference>
<sequence>MNLIGYAIQKGRQYYDENTLYHAIRVAAYVTENNLIPASKQDNCIVLAIMHDLLEDTSYEANDYVLGSYLEECLQLLTRNKEVSYEDYLKNIKEHYVTHPEAYWVKLADMKDHLMLKETLTDKLKEKYLNAIPELL</sequence>
<dbReference type="RefSeq" id="WP_342759512.1">
    <property type="nucleotide sequence ID" value="NZ_CP146256.1"/>
</dbReference>
<accession>A0ABZ3F0B4</accession>
<evidence type="ECO:0008006" key="3">
    <source>
        <dbReference type="Google" id="ProtNLM"/>
    </source>
</evidence>
<evidence type="ECO:0000313" key="1">
    <source>
        <dbReference type="EMBL" id="XAH75936.1"/>
    </source>
</evidence>
<protein>
    <recommendedName>
        <fullName evidence="3">HD domain-containing protein</fullName>
    </recommendedName>
</protein>
<dbReference type="Proteomes" id="UP001451571">
    <property type="component" value="Chromosome"/>
</dbReference>